<evidence type="ECO:0000313" key="1">
    <source>
        <dbReference type="EMBL" id="SMH64047.1"/>
    </source>
</evidence>
<proteinExistence type="predicted"/>
<gene>
    <name evidence="1" type="ORF">AFERRI_10080</name>
</gene>
<name>A0ABY1MJX0_9PROT</name>
<protein>
    <submittedName>
        <fullName evidence="1">Uncharacterized protein</fullName>
    </submittedName>
</protein>
<accession>A0ABY1MJX0</accession>
<sequence>MATKIGPLAVVAGELRQARKGAAATGDPGAGVRLIGVATLYFRPA</sequence>
<reference evidence="1 2" key="1">
    <citation type="submission" date="2017-03" db="EMBL/GenBank/DDBJ databases">
        <authorList>
            <person name="Regsiter A."/>
            <person name="William W."/>
        </authorList>
    </citation>
    <scope>NUCLEOTIDE SEQUENCE [LARGE SCALE GENOMIC DNA]</scope>
    <source>
        <strain evidence="1">PRJEB5721</strain>
    </source>
</reference>
<keyword evidence="2" id="KW-1185">Reference proteome</keyword>
<dbReference type="EMBL" id="LT841305">
    <property type="protein sequence ID" value="SMH64047.1"/>
    <property type="molecule type" value="Genomic_DNA"/>
</dbReference>
<dbReference type="Proteomes" id="UP000193925">
    <property type="component" value="Chromosome AFERRI"/>
</dbReference>
<organism evidence="1 2">
    <name type="scientific">Acidithiobacillus ferrivorans</name>
    <dbReference type="NCBI Taxonomy" id="160808"/>
    <lineage>
        <taxon>Bacteria</taxon>
        <taxon>Pseudomonadati</taxon>
        <taxon>Pseudomonadota</taxon>
        <taxon>Acidithiobacillia</taxon>
        <taxon>Acidithiobacillales</taxon>
        <taxon>Acidithiobacillaceae</taxon>
        <taxon>Acidithiobacillus</taxon>
    </lineage>
</organism>
<evidence type="ECO:0000313" key="2">
    <source>
        <dbReference type="Proteomes" id="UP000193925"/>
    </source>
</evidence>